<dbReference type="Proteomes" id="UP001553843">
    <property type="component" value="Unassembled WGS sequence"/>
</dbReference>
<comment type="caution">
    <text evidence="1">The sequence shown here is derived from an EMBL/GenBank/DDBJ whole genome shotgun (WGS) entry which is preliminary data.</text>
</comment>
<gene>
    <name evidence="1" type="ORF">AB0887_19810</name>
</gene>
<dbReference type="RefSeq" id="WP_359647821.1">
    <property type="nucleotide sequence ID" value="NZ_JBEYRR010000007.1"/>
</dbReference>
<organism evidence="1 2">
    <name type="scientific">Streptomyces huasconensis</name>
    <dbReference type="NCBI Taxonomy" id="1854574"/>
    <lineage>
        <taxon>Bacteria</taxon>
        <taxon>Bacillati</taxon>
        <taxon>Actinomycetota</taxon>
        <taxon>Actinomycetes</taxon>
        <taxon>Kitasatosporales</taxon>
        <taxon>Streptomycetaceae</taxon>
        <taxon>Streptomyces</taxon>
    </lineage>
</organism>
<proteinExistence type="predicted"/>
<sequence>MTAIAFEHPTPQAFVDLYAAHPAEVTWPAPAGPEQDMDYLLPPPNAAERLHAPIAPRDARRLDLLAALTAAGIPPRPEDRAAIDQLSALPAEINATLRRWLHHTM</sequence>
<protein>
    <submittedName>
        <fullName evidence="1">Uncharacterized protein</fullName>
    </submittedName>
</protein>
<name>A0ABV3LXH7_9ACTN</name>
<keyword evidence="2" id="KW-1185">Reference proteome</keyword>
<dbReference type="EMBL" id="JBEYRS010000007">
    <property type="protein sequence ID" value="MEW2364173.1"/>
    <property type="molecule type" value="Genomic_DNA"/>
</dbReference>
<evidence type="ECO:0000313" key="2">
    <source>
        <dbReference type="Proteomes" id="UP001553843"/>
    </source>
</evidence>
<accession>A0ABV3LXH7</accession>
<reference evidence="1 2" key="1">
    <citation type="submission" date="2024-06" db="EMBL/GenBank/DDBJ databases">
        <title>The Natural Products Discovery Center: Release of the First 8490 Sequenced Strains for Exploring Actinobacteria Biosynthetic Diversity.</title>
        <authorList>
            <person name="Kalkreuter E."/>
            <person name="Kautsar S.A."/>
            <person name="Yang D."/>
            <person name="Bader C.D."/>
            <person name="Teijaro C.N."/>
            <person name="Fluegel L."/>
            <person name="Davis C.M."/>
            <person name="Simpson J.R."/>
            <person name="Lauterbach L."/>
            <person name="Steele A.D."/>
            <person name="Gui C."/>
            <person name="Meng S."/>
            <person name="Li G."/>
            <person name="Viehrig K."/>
            <person name="Ye F."/>
            <person name="Su P."/>
            <person name="Kiefer A.F."/>
            <person name="Nichols A."/>
            <person name="Cepeda A.J."/>
            <person name="Yan W."/>
            <person name="Fan B."/>
            <person name="Jiang Y."/>
            <person name="Adhikari A."/>
            <person name="Zheng C.-J."/>
            <person name="Schuster L."/>
            <person name="Cowan T.M."/>
            <person name="Smanski M.J."/>
            <person name="Chevrette M.G."/>
            <person name="De Carvalho L.P.S."/>
            <person name="Shen B."/>
        </authorList>
    </citation>
    <scope>NUCLEOTIDE SEQUENCE [LARGE SCALE GENOMIC DNA]</scope>
    <source>
        <strain evidence="1 2">NPDC047833</strain>
    </source>
</reference>
<evidence type="ECO:0000313" key="1">
    <source>
        <dbReference type="EMBL" id="MEW2364173.1"/>
    </source>
</evidence>